<dbReference type="AlphaFoldDB" id="A0A4R0N9D7"/>
<keyword evidence="2 4" id="KW-0472">Membrane</keyword>
<dbReference type="GO" id="GO:0009279">
    <property type="term" value="C:cell outer membrane"/>
    <property type="evidence" value="ECO:0007669"/>
    <property type="project" value="UniProtKB-SubCell"/>
</dbReference>
<keyword evidence="9" id="KW-1185">Reference proteome</keyword>
<accession>A0A4R0N9D7</accession>
<dbReference type="SUPFAM" id="SSF56935">
    <property type="entry name" value="Porins"/>
    <property type="match status" value="1"/>
</dbReference>
<evidence type="ECO:0000256" key="5">
    <source>
        <dbReference type="SAM" id="SignalP"/>
    </source>
</evidence>
<comment type="similarity">
    <text evidence="4">Belongs to the TonB-dependent receptor family.</text>
</comment>
<keyword evidence="5" id="KW-0732">Signal</keyword>
<dbReference type="SUPFAM" id="SSF49464">
    <property type="entry name" value="Carboxypeptidase regulatory domain-like"/>
    <property type="match status" value="1"/>
</dbReference>
<protein>
    <submittedName>
        <fullName evidence="8">TonB-dependent receptor</fullName>
    </submittedName>
</protein>
<dbReference type="InterPro" id="IPR037066">
    <property type="entry name" value="Plug_dom_sf"/>
</dbReference>
<dbReference type="PANTHER" id="PTHR40980">
    <property type="entry name" value="PLUG DOMAIN-CONTAINING PROTEIN"/>
    <property type="match status" value="1"/>
</dbReference>
<proteinExistence type="inferred from homology"/>
<evidence type="ECO:0000256" key="1">
    <source>
        <dbReference type="ARBA" id="ARBA00004442"/>
    </source>
</evidence>
<dbReference type="Pfam" id="PF13715">
    <property type="entry name" value="CarbopepD_reg_2"/>
    <property type="match status" value="1"/>
</dbReference>
<dbReference type="RefSeq" id="WP_131598042.1">
    <property type="nucleotide sequence ID" value="NZ_SJSL01000010.1"/>
</dbReference>
<dbReference type="Pfam" id="PF00593">
    <property type="entry name" value="TonB_dep_Rec_b-barrel"/>
    <property type="match status" value="1"/>
</dbReference>
<keyword evidence="4" id="KW-0798">TonB box</keyword>
<keyword evidence="3" id="KW-0998">Cell outer membrane</keyword>
<evidence type="ECO:0000259" key="7">
    <source>
        <dbReference type="Pfam" id="PF07715"/>
    </source>
</evidence>
<keyword evidence="8" id="KW-0675">Receptor</keyword>
<dbReference type="Gene3D" id="2.40.170.20">
    <property type="entry name" value="TonB-dependent receptor, beta-barrel domain"/>
    <property type="match status" value="1"/>
</dbReference>
<evidence type="ECO:0000313" key="8">
    <source>
        <dbReference type="EMBL" id="TCC96808.1"/>
    </source>
</evidence>
<dbReference type="EMBL" id="SJSL01000010">
    <property type="protein sequence ID" value="TCC96808.1"/>
    <property type="molecule type" value="Genomic_DNA"/>
</dbReference>
<reference evidence="8 9" key="1">
    <citation type="submission" date="2019-02" db="EMBL/GenBank/DDBJ databases">
        <title>Pedobacter sp. RP-1-14 sp. nov., isolated from Arctic soil.</title>
        <authorList>
            <person name="Dahal R.H."/>
        </authorList>
    </citation>
    <scope>NUCLEOTIDE SEQUENCE [LARGE SCALE GENOMIC DNA]</scope>
    <source>
        <strain evidence="8 9">RP-1-14</strain>
    </source>
</reference>
<organism evidence="8 9">
    <name type="scientific">Pedobacter psychroterrae</name>
    <dbReference type="NCBI Taxonomy" id="2530453"/>
    <lineage>
        <taxon>Bacteria</taxon>
        <taxon>Pseudomonadati</taxon>
        <taxon>Bacteroidota</taxon>
        <taxon>Sphingobacteriia</taxon>
        <taxon>Sphingobacteriales</taxon>
        <taxon>Sphingobacteriaceae</taxon>
        <taxon>Pedobacter</taxon>
    </lineage>
</organism>
<dbReference type="OrthoDB" id="9768470at2"/>
<dbReference type="InterPro" id="IPR000531">
    <property type="entry name" value="Beta-barrel_TonB"/>
</dbReference>
<dbReference type="InterPro" id="IPR012910">
    <property type="entry name" value="Plug_dom"/>
</dbReference>
<evidence type="ECO:0000256" key="2">
    <source>
        <dbReference type="ARBA" id="ARBA00023136"/>
    </source>
</evidence>
<dbReference type="InterPro" id="IPR008969">
    <property type="entry name" value="CarboxyPept-like_regulatory"/>
</dbReference>
<feature type="domain" description="TonB-dependent receptor-like beta-barrel" evidence="6">
    <location>
        <begin position="518"/>
        <end position="957"/>
    </location>
</feature>
<dbReference type="InterPro" id="IPR036942">
    <property type="entry name" value="Beta-barrel_TonB_sf"/>
</dbReference>
<evidence type="ECO:0000256" key="4">
    <source>
        <dbReference type="RuleBase" id="RU003357"/>
    </source>
</evidence>
<comment type="subcellular location">
    <subcellularLocation>
        <location evidence="1 4">Cell outer membrane</location>
    </subcellularLocation>
</comment>
<feature type="domain" description="TonB-dependent receptor plug" evidence="7">
    <location>
        <begin position="152"/>
        <end position="238"/>
    </location>
</feature>
<dbReference type="Proteomes" id="UP000293347">
    <property type="component" value="Unassembled WGS sequence"/>
</dbReference>
<evidence type="ECO:0000259" key="6">
    <source>
        <dbReference type="Pfam" id="PF00593"/>
    </source>
</evidence>
<dbReference type="PANTHER" id="PTHR40980:SF4">
    <property type="entry name" value="TONB-DEPENDENT RECEPTOR-LIKE BETA-BARREL DOMAIN-CONTAINING PROTEIN"/>
    <property type="match status" value="1"/>
</dbReference>
<comment type="caution">
    <text evidence="8">The sequence shown here is derived from an EMBL/GenBank/DDBJ whole genome shotgun (WGS) entry which is preliminary data.</text>
</comment>
<name>A0A4R0N9D7_9SPHI</name>
<dbReference type="Gene3D" id="2.170.130.10">
    <property type="entry name" value="TonB-dependent receptor, plug domain"/>
    <property type="match status" value="1"/>
</dbReference>
<feature type="signal peptide" evidence="5">
    <location>
        <begin position="1"/>
        <end position="32"/>
    </location>
</feature>
<gene>
    <name evidence="8" type="ORF">EZ437_20695</name>
</gene>
<evidence type="ECO:0000313" key="9">
    <source>
        <dbReference type="Proteomes" id="UP000293347"/>
    </source>
</evidence>
<sequence>MLNFYLSKLRFSYAKQAMLIVAVLCIPAMTIANDTINTVSFAKRAVGVIAGKVIDEKGESIPGATIRIAGQTTGAQSSMDGSFSFNVQPGTYTVEVSYISYQTKRITEVVVKSGEVTNLTISLKPQSSDLKEVVITSTYNKASSEGLYTRQKNAASITNGISAEQIAKTPDANVGQSLKRISGISTFDNKYVIVRGISERYNVATLDGTPQPSTDFTRRNFSFDLIPSEIIEGITVVKTITPDLPVGFAGGLVQVTTRDIPTRNFISFGMGTGINDQSTGRNFLSGKRGKNDYFGFDDGTRKMAGYLKATEGHNAPGRDGGYTEGDYEFSKQFTNNWNLYKYKALPNQNYSLAFGQSLNLKTPGNRIGYIVALNYRNSQTITHVENRRDLFSVNEKLLPLFGEGPIGTGRVYNFNTTYGGIINLGYRSQKNQISLRNSYSRIFNNPLTDVFGYDNNLSDEMISPSVAPSTERIITEPDFLGLLQNKLQGEHQLSTVKLVWDVSRTNVSRQRKDMLRRQLDNSNQAFGNYFYDVVSDQATTVFPLSRQAFTLDQTDYNYSVSGSKALIKEGPFANTFKMGYVGFSKKQSNTFVTAYLRPTGAVASTTFNATKSQIEDVHDADLFGENRLVYDVNPFGINEYSGKSSFHAGYAMIDQKLWGKLRAIGGLRVEYFKLFLIGDAITSINGLFSPETNIIPQEKDIDKAYRVLPSANFTYALTDEINLRTAYSQSMVRPEFNERSLTTNFNSDLLADISGNIIVSTKVDSYDFRAEWFPGAGEVVSAGAFYKYMDRPLELVKQSAQALYAYNNSEWAKSYGIEAEVRKNLGFINEDLPLLKRFVVFSNATVLRSEVLGVYGTSLVPVDAVNRPNDYFLQNKISKQTRPLYGQTPFLVNGGLEYNGDIFGINIVHNHTGRKFYILTDDLSLNEYEAPYDQTDVQLNANIFNKKGKIRLNLGNLFNNTNFFYNGQASYENIDPNGPELGKKLKPGFSDGYEKEDFVTFKRRMGRNVTVSLNYSF</sequence>
<dbReference type="Gene3D" id="2.60.40.1120">
    <property type="entry name" value="Carboxypeptidase-like, regulatory domain"/>
    <property type="match status" value="1"/>
</dbReference>
<feature type="chain" id="PRO_5020254832" evidence="5">
    <location>
        <begin position="33"/>
        <end position="1017"/>
    </location>
</feature>
<evidence type="ECO:0000256" key="3">
    <source>
        <dbReference type="ARBA" id="ARBA00023237"/>
    </source>
</evidence>
<dbReference type="Pfam" id="PF07715">
    <property type="entry name" value="Plug"/>
    <property type="match status" value="1"/>
</dbReference>